<feature type="region of interest" description="Disordered" evidence="7">
    <location>
        <begin position="376"/>
        <end position="453"/>
    </location>
</feature>
<evidence type="ECO:0000259" key="10">
    <source>
        <dbReference type="Pfam" id="PF21638"/>
    </source>
</evidence>
<sequence length="453" mass="52173">MSFEGGGDDGPTVKEVMSAHKINKKTRKRKKILEKTKHVLKTHWHSSANSFKFLFIPEEIYKAPSKEVTKILVCAAQAVHEYVPPDIIQEIIKEILDNFVTERNSNEVITVGINAIREICSRCPLAIDADLLHDLAQYDKFKDKNVTMAAKSLIKLYREINPKLLQRKYRGRPTEASKQLKNYEYGALKAQSYVPGTEILSVDPSDDKPVENDEANDSDGSWINVSHSEDEVDEVEEDDDEENSEEEDNEDNKEGEDVKENSEKEKEKAHDSKDKTGEAVKTEKSPTRKNSEKKKKVNEEKTETDKENKEKAETISYSRILTQEEFQKIKVAQLQSQVQYAKGKKRKSDALLNEAEIKKSEVVSLKDIEKLHKKLKTDKESRLATAQEGREGREKFGKKKKKKNPYASKTQKQQNKNKAFMMIKHKVRSKIKRSFRDKQVALKNSLLKRRKKH</sequence>
<keyword evidence="5 6" id="KW-0539">Nucleus</keyword>
<dbReference type="Proteomes" id="UP001054945">
    <property type="component" value="Unassembled WGS sequence"/>
</dbReference>
<dbReference type="AlphaFoldDB" id="A0AAV4XMR6"/>
<dbReference type="GO" id="GO:0000055">
    <property type="term" value="P:ribosomal large subunit export from nucleus"/>
    <property type="evidence" value="ECO:0007669"/>
    <property type="project" value="UniProtKB-UniRule"/>
</dbReference>
<feature type="region of interest" description="Disordered" evidence="7">
    <location>
        <begin position="198"/>
        <end position="314"/>
    </location>
</feature>
<name>A0AAV4XMR6_CAEEX</name>
<feature type="compositionally biased region" description="Basic residues" evidence="7">
    <location>
        <begin position="423"/>
        <end position="433"/>
    </location>
</feature>
<dbReference type="PANTHER" id="PTHR12730:SF0">
    <property type="entry name" value="PROTEIN SDA1 HOMOLOG"/>
    <property type="match status" value="1"/>
</dbReference>
<dbReference type="Pfam" id="PF08158">
    <property type="entry name" value="SDA1_HEAT"/>
    <property type="match status" value="1"/>
</dbReference>
<dbReference type="PANTHER" id="PTHR12730">
    <property type="entry name" value="HSDA/SDA1-RELATED"/>
    <property type="match status" value="1"/>
</dbReference>
<comment type="similarity">
    <text evidence="1 6">Belongs to the SDA1 family.</text>
</comment>
<feature type="compositionally biased region" description="Basic and acidic residues" evidence="7">
    <location>
        <begin position="297"/>
        <end position="313"/>
    </location>
</feature>
<dbReference type="InterPro" id="IPR012977">
    <property type="entry name" value="SDA1_N"/>
</dbReference>
<dbReference type="GO" id="GO:0005730">
    <property type="term" value="C:nucleolus"/>
    <property type="evidence" value="ECO:0007669"/>
    <property type="project" value="UniProtKB-SubCell"/>
</dbReference>
<dbReference type="InterPro" id="IPR048292">
    <property type="entry name" value="SDA1_C"/>
</dbReference>
<feature type="compositionally biased region" description="Acidic residues" evidence="7">
    <location>
        <begin position="230"/>
        <end position="254"/>
    </location>
</feature>
<dbReference type="GO" id="GO:0015031">
    <property type="term" value="P:protein transport"/>
    <property type="evidence" value="ECO:0007669"/>
    <property type="project" value="UniProtKB-KW"/>
</dbReference>
<evidence type="ECO:0000256" key="7">
    <source>
        <dbReference type="SAM" id="MobiDB-lite"/>
    </source>
</evidence>
<comment type="caution">
    <text evidence="11">The sequence shown here is derived from an EMBL/GenBank/DDBJ whole genome shotgun (WGS) entry which is preliminary data.</text>
</comment>
<organism evidence="11 12">
    <name type="scientific">Caerostris extrusa</name>
    <name type="common">Bark spider</name>
    <name type="synonym">Caerostris bankana</name>
    <dbReference type="NCBI Taxonomy" id="172846"/>
    <lineage>
        <taxon>Eukaryota</taxon>
        <taxon>Metazoa</taxon>
        <taxon>Ecdysozoa</taxon>
        <taxon>Arthropoda</taxon>
        <taxon>Chelicerata</taxon>
        <taxon>Arachnida</taxon>
        <taxon>Araneae</taxon>
        <taxon>Araneomorphae</taxon>
        <taxon>Entelegynae</taxon>
        <taxon>Araneoidea</taxon>
        <taxon>Araneidae</taxon>
        <taxon>Caerostris</taxon>
    </lineage>
</organism>
<keyword evidence="4 6" id="KW-0653">Protein transport</keyword>
<evidence type="ECO:0000256" key="2">
    <source>
        <dbReference type="ARBA" id="ARBA00022448"/>
    </source>
</evidence>
<evidence type="ECO:0000256" key="6">
    <source>
        <dbReference type="RuleBase" id="RU365057"/>
    </source>
</evidence>
<gene>
    <name evidence="11" type="primary">SDAD1</name>
    <name evidence="11" type="ORF">CEXT_728481</name>
</gene>
<feature type="compositionally biased region" description="Basic and acidic residues" evidence="7">
    <location>
        <begin position="377"/>
        <end position="395"/>
    </location>
</feature>
<comment type="subcellular location">
    <subcellularLocation>
        <location evidence="6">Nucleus</location>
        <location evidence="6">Nucleolus</location>
    </subcellularLocation>
</comment>
<evidence type="ECO:0000313" key="11">
    <source>
        <dbReference type="EMBL" id="GIY95964.1"/>
    </source>
</evidence>
<feature type="domain" description="SDA1 middle" evidence="8">
    <location>
        <begin position="222"/>
        <end position="389"/>
    </location>
</feature>
<keyword evidence="3 6" id="KW-0690">Ribosome biogenesis</keyword>
<protein>
    <recommendedName>
        <fullName evidence="6">Protein SDA1</fullName>
    </recommendedName>
</protein>
<dbReference type="Pfam" id="PF21638">
    <property type="entry name" value="SDA1_C"/>
    <property type="match status" value="1"/>
</dbReference>
<evidence type="ECO:0000259" key="8">
    <source>
        <dbReference type="Pfam" id="PF05285"/>
    </source>
</evidence>
<reference evidence="11 12" key="1">
    <citation type="submission" date="2021-06" db="EMBL/GenBank/DDBJ databases">
        <title>Caerostris extrusa draft genome.</title>
        <authorList>
            <person name="Kono N."/>
            <person name="Arakawa K."/>
        </authorList>
    </citation>
    <scope>NUCLEOTIDE SEQUENCE [LARGE SCALE GENOMIC DNA]</scope>
</reference>
<evidence type="ECO:0000256" key="1">
    <source>
        <dbReference type="ARBA" id="ARBA00005783"/>
    </source>
</evidence>
<keyword evidence="2 6" id="KW-0813">Transport</keyword>
<evidence type="ECO:0000313" key="12">
    <source>
        <dbReference type="Proteomes" id="UP001054945"/>
    </source>
</evidence>
<dbReference type="GO" id="GO:0042273">
    <property type="term" value="P:ribosomal large subunit biogenesis"/>
    <property type="evidence" value="ECO:0007669"/>
    <property type="project" value="UniProtKB-UniRule"/>
</dbReference>
<accession>A0AAV4XMR6</accession>
<dbReference type="InterPro" id="IPR016024">
    <property type="entry name" value="ARM-type_fold"/>
</dbReference>
<dbReference type="Pfam" id="PF05285">
    <property type="entry name" value="SDA1_dom"/>
    <property type="match status" value="1"/>
</dbReference>
<evidence type="ECO:0000256" key="3">
    <source>
        <dbReference type="ARBA" id="ARBA00022517"/>
    </source>
</evidence>
<proteinExistence type="inferred from homology"/>
<evidence type="ECO:0000256" key="4">
    <source>
        <dbReference type="ARBA" id="ARBA00022927"/>
    </source>
</evidence>
<dbReference type="EMBL" id="BPLR01017985">
    <property type="protein sequence ID" value="GIY95964.1"/>
    <property type="molecule type" value="Genomic_DNA"/>
</dbReference>
<feature type="domain" description="SDA1 N-terminal" evidence="9">
    <location>
        <begin position="65"/>
        <end position="142"/>
    </location>
</feature>
<comment type="function">
    <text evidence="6">Required for 60S pre-ribosomal subunits export to the cytoplasm.</text>
</comment>
<dbReference type="SUPFAM" id="SSF48371">
    <property type="entry name" value="ARM repeat"/>
    <property type="match status" value="1"/>
</dbReference>
<feature type="domain" description="SDA1 C-terminal" evidence="10">
    <location>
        <begin position="408"/>
        <end position="452"/>
    </location>
</feature>
<dbReference type="InterPro" id="IPR007949">
    <property type="entry name" value="SDA1_MD"/>
</dbReference>
<dbReference type="InterPro" id="IPR027312">
    <property type="entry name" value="Sda1"/>
</dbReference>
<feature type="compositionally biased region" description="Polar residues" evidence="7">
    <location>
        <begin position="407"/>
        <end position="417"/>
    </location>
</feature>
<evidence type="ECO:0000256" key="5">
    <source>
        <dbReference type="ARBA" id="ARBA00023242"/>
    </source>
</evidence>
<keyword evidence="12" id="KW-1185">Reference proteome</keyword>
<evidence type="ECO:0000259" key="9">
    <source>
        <dbReference type="Pfam" id="PF08158"/>
    </source>
</evidence>
<feature type="compositionally biased region" description="Basic and acidic residues" evidence="7">
    <location>
        <begin position="255"/>
        <end position="290"/>
    </location>
</feature>